<protein>
    <recommendedName>
        <fullName evidence="5">F-box domain-containing protein</fullName>
    </recommendedName>
</protein>
<evidence type="ECO:0000313" key="3">
    <source>
        <dbReference type="EMBL" id="KAL0567271.1"/>
    </source>
</evidence>
<evidence type="ECO:0000313" key="4">
    <source>
        <dbReference type="Proteomes" id="UP001465976"/>
    </source>
</evidence>
<evidence type="ECO:0000256" key="1">
    <source>
        <dbReference type="SAM" id="Coils"/>
    </source>
</evidence>
<evidence type="ECO:0000313" key="2">
    <source>
        <dbReference type="EMBL" id="KAL0565315.1"/>
    </source>
</evidence>
<evidence type="ECO:0008006" key="5">
    <source>
        <dbReference type="Google" id="ProtNLM"/>
    </source>
</evidence>
<feature type="coiled-coil region" evidence="1">
    <location>
        <begin position="5"/>
        <end position="39"/>
    </location>
</feature>
<organism evidence="3 4">
    <name type="scientific">Marasmius crinis-equi</name>
    <dbReference type="NCBI Taxonomy" id="585013"/>
    <lineage>
        <taxon>Eukaryota</taxon>
        <taxon>Fungi</taxon>
        <taxon>Dikarya</taxon>
        <taxon>Basidiomycota</taxon>
        <taxon>Agaricomycotina</taxon>
        <taxon>Agaricomycetes</taxon>
        <taxon>Agaricomycetidae</taxon>
        <taxon>Agaricales</taxon>
        <taxon>Marasmiineae</taxon>
        <taxon>Marasmiaceae</taxon>
        <taxon>Marasmius</taxon>
    </lineage>
</organism>
<reference evidence="3 4" key="1">
    <citation type="submission" date="2024-02" db="EMBL/GenBank/DDBJ databases">
        <title>A draft genome for the cacao thread blight pathogen Marasmius crinis-equi.</title>
        <authorList>
            <person name="Cohen S.P."/>
            <person name="Baruah I.K."/>
            <person name="Amoako-Attah I."/>
            <person name="Bukari Y."/>
            <person name="Meinhardt L.W."/>
            <person name="Bailey B.A."/>
        </authorList>
    </citation>
    <scope>NUCLEOTIDE SEQUENCE [LARGE SCALE GENOMIC DNA]</scope>
    <source>
        <strain evidence="3 4">GH-76</strain>
    </source>
</reference>
<name>A0ABR3EWJ3_9AGAR</name>
<keyword evidence="1" id="KW-0175">Coiled coil</keyword>
<gene>
    <name evidence="3" type="ORF">V5O48_014724</name>
    <name evidence="2" type="ORF">V5O48_016709</name>
</gene>
<sequence>MAESLSQEADELVSCQEEMKQLLQSSEALESRKRALNIDIDRRRTAIFTQRRLFTETWEMTFCESYSNNFSLRIKEEILIDHPRTISRVCSRWSSIVRNCPKLWSSISLEPDKLPSDVRDVPRLYLEKSTGYPLTARVSLYRMVSYNAWTQKSTLAREILAQHISRCRVLILGAGDLEFLGAPIPDLSFPHLQYIVLDTLSDSLPDTKQWFWDAILCAPRLTKARSFDLLPPSTLPYNQLTTMALTLPADVLDYNAVALFKTLSSCPKLERLSLQLMDDTVFHGRTGPFVVEITFLRCLVVDDLDSPRGKGNNSILPVPF</sequence>
<keyword evidence="4" id="KW-1185">Reference proteome</keyword>
<dbReference type="Proteomes" id="UP001465976">
    <property type="component" value="Unassembled WGS sequence"/>
</dbReference>
<dbReference type="EMBL" id="JBAHYK010001631">
    <property type="protein sequence ID" value="KAL0567271.1"/>
    <property type="molecule type" value="Genomic_DNA"/>
</dbReference>
<comment type="caution">
    <text evidence="3">The sequence shown here is derived from an EMBL/GenBank/DDBJ whole genome shotgun (WGS) entry which is preliminary data.</text>
</comment>
<accession>A0ABR3EWJ3</accession>
<dbReference type="EMBL" id="JBAHYK010002324">
    <property type="protein sequence ID" value="KAL0565315.1"/>
    <property type="molecule type" value="Genomic_DNA"/>
</dbReference>
<proteinExistence type="predicted"/>